<comment type="caution">
    <text evidence="1">The sequence shown here is derived from an EMBL/GenBank/DDBJ whole genome shotgun (WGS) entry which is preliminary data.</text>
</comment>
<keyword evidence="2" id="KW-1185">Reference proteome</keyword>
<dbReference type="EMBL" id="BONG01000026">
    <property type="protein sequence ID" value="GIF90788.1"/>
    <property type="molecule type" value="Genomic_DNA"/>
</dbReference>
<evidence type="ECO:0000313" key="1">
    <source>
        <dbReference type="EMBL" id="GIF90788.1"/>
    </source>
</evidence>
<protein>
    <submittedName>
        <fullName evidence="1">Uncharacterized protein</fullName>
    </submittedName>
</protein>
<proteinExistence type="predicted"/>
<reference evidence="1 2" key="1">
    <citation type="submission" date="2021-01" db="EMBL/GenBank/DDBJ databases">
        <title>Whole genome shotgun sequence of Catellatospora chokoriensis NBRC 107358.</title>
        <authorList>
            <person name="Komaki H."/>
            <person name="Tamura T."/>
        </authorList>
    </citation>
    <scope>NUCLEOTIDE SEQUENCE [LARGE SCALE GENOMIC DNA]</scope>
    <source>
        <strain evidence="1 2">NBRC 107358</strain>
    </source>
</reference>
<dbReference type="AlphaFoldDB" id="A0A8J3K134"/>
<evidence type="ECO:0000313" key="2">
    <source>
        <dbReference type="Proteomes" id="UP000619293"/>
    </source>
</evidence>
<accession>A0A8J3K134</accession>
<gene>
    <name evidence="1" type="ORF">Cch02nite_42320</name>
</gene>
<dbReference type="Proteomes" id="UP000619293">
    <property type="component" value="Unassembled WGS sequence"/>
</dbReference>
<sequence length="524" mass="58754">MWTPTAGNQPTQYLKMPAAQRLFLQRWIEMTSPEVDFRWRLRPVSDGLLRRELAAVETTGADKRRLNGSTLYAALLDDEWEQTPKVMFERLSAEQVQADPVGYAERMAHGLILAGYSPQTLLGARRILLNGQRLQDQLDELQRWHAKRTTARTFRLVVPVTRGGTMIKSFGWSQLYFDTLEPAFQQLVTAAESAGHAARTPRYLVAEVTANDPTAAAMTFLEHYDRYQLQLRPPNRPVNIGHEIVVVHDEYPAPQGRTVRFPMPPRFAYEQPEAVDGRTTQRVMAAAETDPRIHTLLLQYLMALRELERGSVRDAFQALLPLLDVGFECDEGPWAQRTAFARTIEIAAILLAAQTPRALFRHLQQYLRQPCPINAKSARGPWATGADAADLALLTGPRWHELAAAYEWNGLLAQRRAELLSLVTDPRSAVPRTRRTARWDMARAVRARHAFAHRGEPMTDAYGLSVALEAAYLCLVARCAAVERGIGFAELVTRLDAATGADPAPLNWPLLVAEGEWALARCVS</sequence>
<organism evidence="1 2">
    <name type="scientific">Catellatospora chokoriensis</name>
    <dbReference type="NCBI Taxonomy" id="310353"/>
    <lineage>
        <taxon>Bacteria</taxon>
        <taxon>Bacillati</taxon>
        <taxon>Actinomycetota</taxon>
        <taxon>Actinomycetes</taxon>
        <taxon>Micromonosporales</taxon>
        <taxon>Micromonosporaceae</taxon>
        <taxon>Catellatospora</taxon>
    </lineage>
</organism>
<dbReference type="RefSeq" id="WP_191841578.1">
    <property type="nucleotide sequence ID" value="NZ_BAAALB010000012.1"/>
</dbReference>
<name>A0A8J3K134_9ACTN</name>